<dbReference type="AlphaFoldDB" id="A0A1Y5TBP8"/>
<dbReference type="OrthoDB" id="9796775at2"/>
<proteinExistence type="predicted"/>
<gene>
    <name evidence="1" type="ORF">PAM7066_02954</name>
</gene>
<dbReference type="InterPro" id="IPR036388">
    <property type="entry name" value="WH-like_DNA-bd_sf"/>
</dbReference>
<dbReference type="GO" id="GO:0043565">
    <property type="term" value="F:sequence-specific DNA binding"/>
    <property type="evidence" value="ECO:0007669"/>
    <property type="project" value="InterPro"/>
</dbReference>
<reference evidence="1 2" key="1">
    <citation type="submission" date="2017-03" db="EMBL/GenBank/DDBJ databases">
        <authorList>
            <person name="Afonso C.L."/>
            <person name="Miller P.J."/>
            <person name="Scott M.A."/>
            <person name="Spackman E."/>
            <person name="Goraichik I."/>
            <person name="Dimitrov K.M."/>
            <person name="Suarez D.L."/>
            <person name="Swayne D.E."/>
        </authorList>
    </citation>
    <scope>NUCLEOTIDE SEQUENCE [LARGE SCALE GENOMIC DNA]</scope>
    <source>
        <strain evidence="1 2">CECT 7066</strain>
    </source>
</reference>
<evidence type="ECO:0008006" key="3">
    <source>
        <dbReference type="Google" id="ProtNLM"/>
    </source>
</evidence>
<dbReference type="STRING" id="315423.SAMN04488020_110124"/>
<dbReference type="Gene3D" id="1.10.10.10">
    <property type="entry name" value="Winged helix-like DNA-binding domain superfamily/Winged helix DNA-binding domain"/>
    <property type="match status" value="1"/>
</dbReference>
<sequence>MYLKKLSGPRAVALPGGKSMTRADLPDAGTQRWVASRKATVVRAVMAGLITKDEAMGMYDLSDEELESWTRAVSTHGEAALRATRVQKYRQP</sequence>
<dbReference type="InterPro" id="IPR009534">
    <property type="entry name" value="DUF1153"/>
</dbReference>
<dbReference type="InterPro" id="IPR010921">
    <property type="entry name" value="Trp_repressor/repl_initiator"/>
</dbReference>
<keyword evidence="2" id="KW-1185">Reference proteome</keyword>
<evidence type="ECO:0000313" key="2">
    <source>
        <dbReference type="Proteomes" id="UP000193870"/>
    </source>
</evidence>
<dbReference type="EMBL" id="FWFV01000009">
    <property type="protein sequence ID" value="SLN59998.1"/>
    <property type="molecule type" value="Genomic_DNA"/>
</dbReference>
<dbReference type="Proteomes" id="UP000193870">
    <property type="component" value="Unassembled WGS sequence"/>
</dbReference>
<evidence type="ECO:0000313" key="1">
    <source>
        <dbReference type="EMBL" id="SLN59998.1"/>
    </source>
</evidence>
<dbReference type="SUPFAM" id="SSF48295">
    <property type="entry name" value="TrpR-like"/>
    <property type="match status" value="1"/>
</dbReference>
<dbReference type="RefSeq" id="WP_085854952.1">
    <property type="nucleotide sequence ID" value="NZ_FOPF01000010.1"/>
</dbReference>
<accession>A0A1Y5TBP8</accession>
<organism evidence="1 2">
    <name type="scientific">Palleronia marisminoris</name>
    <dbReference type="NCBI Taxonomy" id="315423"/>
    <lineage>
        <taxon>Bacteria</taxon>
        <taxon>Pseudomonadati</taxon>
        <taxon>Pseudomonadota</taxon>
        <taxon>Alphaproteobacteria</taxon>
        <taxon>Rhodobacterales</taxon>
        <taxon>Roseobacteraceae</taxon>
        <taxon>Palleronia</taxon>
    </lineage>
</organism>
<name>A0A1Y5TBP8_9RHOB</name>
<dbReference type="Pfam" id="PF06627">
    <property type="entry name" value="DUF1153"/>
    <property type="match status" value="1"/>
</dbReference>
<protein>
    <recommendedName>
        <fullName evidence="3">DUF1153 domain-containing protein</fullName>
    </recommendedName>
</protein>